<keyword evidence="3" id="KW-1185">Reference proteome</keyword>
<evidence type="ECO:0000259" key="1">
    <source>
        <dbReference type="Pfam" id="PF06983"/>
    </source>
</evidence>
<accession>A0AAE3H0S8</accession>
<organism evidence="2 3">
    <name type="scientific">Lacihabitans soyangensis</name>
    <dbReference type="NCBI Taxonomy" id="869394"/>
    <lineage>
        <taxon>Bacteria</taxon>
        <taxon>Pseudomonadati</taxon>
        <taxon>Bacteroidota</taxon>
        <taxon>Cytophagia</taxon>
        <taxon>Cytophagales</taxon>
        <taxon>Leadbetterellaceae</taxon>
        <taxon>Lacihabitans</taxon>
    </lineage>
</organism>
<dbReference type="PIRSF" id="PIRSF021700">
    <property type="entry name" value="3_dmu_93_MTrfase"/>
    <property type="match status" value="1"/>
</dbReference>
<evidence type="ECO:0000313" key="3">
    <source>
        <dbReference type="Proteomes" id="UP001204144"/>
    </source>
</evidence>
<dbReference type="CDD" id="cd06588">
    <property type="entry name" value="PhnB_like"/>
    <property type="match status" value="1"/>
</dbReference>
<dbReference type="InterPro" id="IPR029068">
    <property type="entry name" value="Glyas_Bleomycin-R_OHBP_Dase"/>
</dbReference>
<dbReference type="InterPro" id="IPR028973">
    <property type="entry name" value="PhnB-like"/>
</dbReference>
<gene>
    <name evidence="2" type="ORF">EGI31_07725</name>
</gene>
<dbReference type="Pfam" id="PF06983">
    <property type="entry name" value="3-dmu-9_3-mt"/>
    <property type="match status" value="1"/>
</dbReference>
<dbReference type="Gene3D" id="3.10.180.10">
    <property type="entry name" value="2,3-Dihydroxybiphenyl 1,2-Dioxygenase, domain 1"/>
    <property type="match status" value="1"/>
</dbReference>
<proteinExistence type="predicted"/>
<dbReference type="EMBL" id="RJUF01000016">
    <property type="protein sequence ID" value="MCP9762842.1"/>
    <property type="molecule type" value="Genomic_DNA"/>
</dbReference>
<feature type="domain" description="PhnB-like" evidence="1">
    <location>
        <begin position="4"/>
        <end position="105"/>
    </location>
</feature>
<evidence type="ECO:0000313" key="2">
    <source>
        <dbReference type="EMBL" id="MCP9762842.1"/>
    </source>
</evidence>
<dbReference type="InterPro" id="IPR009725">
    <property type="entry name" value="3_dmu_93_MTrfase"/>
</dbReference>
<dbReference type="SUPFAM" id="SSF54593">
    <property type="entry name" value="Glyoxalase/Bleomycin resistance protein/Dihydroxybiphenyl dioxygenase"/>
    <property type="match status" value="1"/>
</dbReference>
<reference evidence="2 3" key="1">
    <citation type="submission" date="2018-11" db="EMBL/GenBank/DDBJ databases">
        <title>Novel bacteria species description.</title>
        <authorList>
            <person name="Han J.-H."/>
        </authorList>
    </citation>
    <scope>NUCLEOTIDE SEQUENCE [LARGE SCALE GENOMIC DNA]</scope>
    <source>
        <strain evidence="2 3">KCTC23259</strain>
    </source>
</reference>
<dbReference type="PANTHER" id="PTHR33990:SF2">
    <property type="entry name" value="PHNB-LIKE DOMAIN-CONTAINING PROTEIN"/>
    <property type="match status" value="1"/>
</dbReference>
<comment type="caution">
    <text evidence="2">The sequence shown here is derived from an EMBL/GenBank/DDBJ whole genome shotgun (WGS) entry which is preliminary data.</text>
</comment>
<sequence length="140" mass="15965">MTEEIFPCLWFDGKAKEAAEFYCGIFKNSKILSENPMVVNFELNGKKFMGLNGGPIFKFNEAVSFVITCDDQAEIDHYWNKLTENGEESMCGWLKDQFGVSWQVVPSILVSLMSDPTKAQRVSNAFMQMRKMDIEKLVNA</sequence>
<name>A0AAE3H0S8_9BACT</name>
<dbReference type="RefSeq" id="WP_255036618.1">
    <property type="nucleotide sequence ID" value="NZ_RJUF01000016.1"/>
</dbReference>
<dbReference type="PANTHER" id="PTHR33990">
    <property type="entry name" value="PROTEIN YJDN-RELATED"/>
    <property type="match status" value="1"/>
</dbReference>
<protein>
    <submittedName>
        <fullName evidence="2">VOC family protein</fullName>
    </submittedName>
</protein>
<dbReference type="AlphaFoldDB" id="A0AAE3H0S8"/>
<dbReference type="Proteomes" id="UP001204144">
    <property type="component" value="Unassembled WGS sequence"/>
</dbReference>